<protein>
    <submittedName>
        <fullName evidence="3">Protocatechuate 3,4-dioxygenase</fullName>
    </submittedName>
</protein>
<dbReference type="AlphaFoldDB" id="A0A150QLX4"/>
<dbReference type="Proteomes" id="UP000075260">
    <property type="component" value="Unassembled WGS sequence"/>
</dbReference>
<dbReference type="SUPFAM" id="SSF49482">
    <property type="entry name" value="Aromatic compound dioxygenase"/>
    <property type="match status" value="1"/>
</dbReference>
<dbReference type="InterPro" id="IPR000627">
    <property type="entry name" value="Intradiol_dOase_C"/>
</dbReference>
<dbReference type="EMBL" id="JEMA01000510">
    <property type="protein sequence ID" value="KYF68991.1"/>
    <property type="molecule type" value="Genomic_DNA"/>
</dbReference>
<dbReference type="PANTHER" id="PTHR34315:SF1">
    <property type="entry name" value="INTRADIOL RING-CLEAVAGE DIOXYGENASES DOMAIN-CONTAINING PROTEIN-RELATED"/>
    <property type="match status" value="1"/>
</dbReference>
<evidence type="ECO:0000259" key="2">
    <source>
        <dbReference type="Pfam" id="PF00775"/>
    </source>
</evidence>
<sequence length="292" mass="30720">MKLGAFAITAPALTSCGEDDGTDDPGSSSAGGTGGGGGGLGTTTSSSSGTTSTSSTSSGIGGAGVGGAEGDDSLDLDPSIFEDAVRCALTTTDIEGPFFIDDSEIPNDISLFRSDLRDGHPGCEFQFYFRLLDAQNNCEPIPDAEIYIWHCDADGYYSGFDGQDPSTPYSGPGERTVENDERFCRGVQLTDRNGVAGFRTIWPGWYAGRPVHVHLVARINGATTRLITTQFYFEADFSRQIYENEPAYTARSTNIPASSLNPPGFGDPAMPTMSYTPGLVIGKLNVVVNGNG</sequence>
<feature type="compositionally biased region" description="Gly residues" evidence="1">
    <location>
        <begin position="29"/>
        <end position="41"/>
    </location>
</feature>
<feature type="region of interest" description="Disordered" evidence="1">
    <location>
        <begin position="13"/>
        <end position="75"/>
    </location>
</feature>
<dbReference type="PROSITE" id="PS51257">
    <property type="entry name" value="PROKAR_LIPOPROTEIN"/>
    <property type="match status" value="1"/>
</dbReference>
<feature type="compositionally biased region" description="Low complexity" evidence="1">
    <location>
        <begin position="42"/>
        <end position="58"/>
    </location>
</feature>
<gene>
    <name evidence="3" type="ORF">BE15_32485</name>
</gene>
<evidence type="ECO:0000313" key="3">
    <source>
        <dbReference type="EMBL" id="KYF68991.1"/>
    </source>
</evidence>
<keyword evidence="3" id="KW-0223">Dioxygenase</keyword>
<proteinExistence type="predicted"/>
<dbReference type="Gene3D" id="2.60.130.10">
    <property type="entry name" value="Aromatic compound dioxygenase"/>
    <property type="match status" value="1"/>
</dbReference>
<dbReference type="InterPro" id="IPR015889">
    <property type="entry name" value="Intradiol_dOase_core"/>
</dbReference>
<dbReference type="GO" id="GO:0008199">
    <property type="term" value="F:ferric iron binding"/>
    <property type="evidence" value="ECO:0007669"/>
    <property type="project" value="InterPro"/>
</dbReference>
<reference evidence="3 4" key="1">
    <citation type="submission" date="2014-02" db="EMBL/GenBank/DDBJ databases">
        <title>The small core and large imbalanced accessory genome model reveals a collaborative survival strategy of Sorangium cellulosum strains in nature.</title>
        <authorList>
            <person name="Han K."/>
            <person name="Peng R."/>
            <person name="Blom J."/>
            <person name="Li Y.-Z."/>
        </authorList>
    </citation>
    <scope>NUCLEOTIDE SEQUENCE [LARGE SCALE GENOMIC DNA]</scope>
    <source>
        <strain evidence="3 4">So0008-312</strain>
    </source>
</reference>
<dbReference type="GO" id="GO:0016702">
    <property type="term" value="F:oxidoreductase activity, acting on single donors with incorporation of molecular oxygen, incorporation of two atoms of oxygen"/>
    <property type="evidence" value="ECO:0007669"/>
    <property type="project" value="InterPro"/>
</dbReference>
<dbReference type="PANTHER" id="PTHR34315">
    <property type="match status" value="1"/>
</dbReference>
<dbReference type="Pfam" id="PF00775">
    <property type="entry name" value="Dioxygenase_C"/>
    <property type="match status" value="1"/>
</dbReference>
<evidence type="ECO:0000256" key="1">
    <source>
        <dbReference type="SAM" id="MobiDB-lite"/>
    </source>
</evidence>
<name>A0A150QLX4_SORCE</name>
<feature type="domain" description="Intradiol ring-cleavage dioxygenases" evidence="2">
    <location>
        <begin position="94"/>
        <end position="236"/>
    </location>
</feature>
<keyword evidence="3" id="KW-0560">Oxidoreductase</keyword>
<comment type="caution">
    <text evidence="3">The sequence shown here is derived from an EMBL/GenBank/DDBJ whole genome shotgun (WGS) entry which is preliminary data.</text>
</comment>
<feature type="compositionally biased region" description="Gly residues" evidence="1">
    <location>
        <begin position="59"/>
        <end position="68"/>
    </location>
</feature>
<organism evidence="3 4">
    <name type="scientific">Sorangium cellulosum</name>
    <name type="common">Polyangium cellulosum</name>
    <dbReference type="NCBI Taxonomy" id="56"/>
    <lineage>
        <taxon>Bacteria</taxon>
        <taxon>Pseudomonadati</taxon>
        <taxon>Myxococcota</taxon>
        <taxon>Polyangia</taxon>
        <taxon>Polyangiales</taxon>
        <taxon>Polyangiaceae</taxon>
        <taxon>Sorangium</taxon>
    </lineage>
</organism>
<evidence type="ECO:0000313" key="4">
    <source>
        <dbReference type="Proteomes" id="UP000075260"/>
    </source>
</evidence>
<accession>A0A150QLX4</accession>